<dbReference type="GO" id="GO:0016757">
    <property type="term" value="F:glycosyltransferase activity"/>
    <property type="evidence" value="ECO:0007669"/>
    <property type="project" value="InterPro"/>
</dbReference>
<feature type="domain" description="Glycosyl transferase family 1" evidence="1">
    <location>
        <begin position="218"/>
        <end position="327"/>
    </location>
</feature>
<proteinExistence type="predicted"/>
<comment type="caution">
    <text evidence="2">The sequence shown here is derived from an EMBL/GenBank/DDBJ whole genome shotgun (WGS) entry which is preliminary data.</text>
</comment>
<evidence type="ECO:0000259" key="1">
    <source>
        <dbReference type="Pfam" id="PF00534"/>
    </source>
</evidence>
<dbReference type="Gene3D" id="3.40.50.2000">
    <property type="entry name" value="Glycogen Phosphorylase B"/>
    <property type="match status" value="1"/>
</dbReference>
<evidence type="ECO:0000313" key="2">
    <source>
        <dbReference type="EMBL" id="HGW94482.1"/>
    </source>
</evidence>
<dbReference type="Pfam" id="PF00534">
    <property type="entry name" value="Glycos_transf_1"/>
    <property type="match status" value="1"/>
</dbReference>
<organism evidence="2">
    <name type="scientific">Oscillatoriales cyanobacterium SpSt-402</name>
    <dbReference type="NCBI Taxonomy" id="2282168"/>
    <lineage>
        <taxon>Bacteria</taxon>
        <taxon>Bacillati</taxon>
        <taxon>Cyanobacteriota</taxon>
        <taxon>Cyanophyceae</taxon>
        <taxon>Oscillatoriophycideae</taxon>
        <taxon>Oscillatoriales</taxon>
    </lineage>
</organism>
<protein>
    <submittedName>
        <fullName evidence="2">Glycosyltransferase</fullName>
    </submittedName>
</protein>
<dbReference type="InterPro" id="IPR001296">
    <property type="entry name" value="Glyco_trans_1"/>
</dbReference>
<dbReference type="EMBL" id="DSRD01000589">
    <property type="protein sequence ID" value="HGW94482.1"/>
    <property type="molecule type" value="Genomic_DNA"/>
</dbReference>
<sequence>MNTRVYTSRGVRHTAGQDPCIVCCTSAKDSWAWLVEEIDDKPRRWIFCDDQPRGLFERLMPHPVLATMRASWRAIQTVQRQQADLLVTGNPSMSFWCAVFASLQSVRVNHVAASFYMPKVPHGMRYVLAQWAYSTIHRFIVHSRAERQFYGEYFGIPFARFEMQHRAVLMPQPLPATPLERSEYICAISQQDQDYQTLLAAMAKLPDIPLILVVPRGRAIAAKIPPNVKLRVGLSPSSIFNILHYSQFMVLPLRQSTVPCDHASLVTAMHLGKALVVANLPGISDYAFPNSNAVLYKPGSSASLADAIQDLWSNVIKCEVLGEHGREFANVFCSKDAIRKWFQQVLIRQGL</sequence>
<keyword evidence="2" id="KW-0808">Transferase</keyword>
<reference evidence="2" key="1">
    <citation type="journal article" date="2020" name="mSystems">
        <title>Genome- and Community-Level Interaction Insights into Carbon Utilization and Element Cycling Functions of Hydrothermarchaeota in Hydrothermal Sediment.</title>
        <authorList>
            <person name="Zhou Z."/>
            <person name="Liu Y."/>
            <person name="Xu W."/>
            <person name="Pan J."/>
            <person name="Luo Z.H."/>
            <person name="Li M."/>
        </authorList>
    </citation>
    <scope>NUCLEOTIDE SEQUENCE [LARGE SCALE GENOMIC DNA]</scope>
    <source>
        <strain evidence="2">SpSt-402</strain>
    </source>
</reference>
<name>A0A832H3I6_9CYAN</name>
<dbReference type="SUPFAM" id="SSF53756">
    <property type="entry name" value="UDP-Glycosyltransferase/glycogen phosphorylase"/>
    <property type="match status" value="1"/>
</dbReference>
<gene>
    <name evidence="2" type="ORF">ENR47_09405</name>
</gene>
<accession>A0A832H3I6</accession>
<dbReference type="AlphaFoldDB" id="A0A832H3I6"/>